<dbReference type="Proteomes" id="UP000325780">
    <property type="component" value="Unassembled WGS sequence"/>
</dbReference>
<evidence type="ECO:0000313" key="12">
    <source>
        <dbReference type="Proteomes" id="UP000325780"/>
    </source>
</evidence>
<comment type="similarity">
    <text evidence="3 10">Belongs to the cytochrome P450 family.</text>
</comment>
<dbReference type="PRINTS" id="PR00385">
    <property type="entry name" value="P450"/>
</dbReference>
<keyword evidence="4 9" id="KW-0349">Heme</keyword>
<keyword evidence="8 10" id="KW-0503">Monooxygenase</keyword>
<evidence type="ECO:0000256" key="5">
    <source>
        <dbReference type="ARBA" id="ARBA00022723"/>
    </source>
</evidence>
<dbReference type="InterPro" id="IPR050121">
    <property type="entry name" value="Cytochrome_P450_monoxygenase"/>
</dbReference>
<dbReference type="OrthoDB" id="3934656at2759"/>
<evidence type="ECO:0000313" key="11">
    <source>
        <dbReference type="EMBL" id="KAE8148404.1"/>
    </source>
</evidence>
<evidence type="ECO:0000256" key="7">
    <source>
        <dbReference type="ARBA" id="ARBA00023004"/>
    </source>
</evidence>
<dbReference type="SUPFAM" id="SSF48264">
    <property type="entry name" value="Cytochrome P450"/>
    <property type="match status" value="1"/>
</dbReference>
<dbReference type="GO" id="GO:0004497">
    <property type="term" value="F:monooxygenase activity"/>
    <property type="evidence" value="ECO:0007669"/>
    <property type="project" value="UniProtKB-KW"/>
</dbReference>
<dbReference type="PRINTS" id="PR00465">
    <property type="entry name" value="EP450IV"/>
</dbReference>
<keyword evidence="5 9" id="KW-0479">Metal-binding</keyword>
<evidence type="ECO:0000256" key="2">
    <source>
        <dbReference type="ARBA" id="ARBA00005179"/>
    </source>
</evidence>
<dbReference type="Gene3D" id="1.10.630.10">
    <property type="entry name" value="Cytochrome P450"/>
    <property type="match status" value="1"/>
</dbReference>
<comment type="pathway">
    <text evidence="2">Secondary metabolite biosynthesis.</text>
</comment>
<dbReference type="InterPro" id="IPR002403">
    <property type="entry name" value="Cyt_P450_E_grp-IV"/>
</dbReference>
<keyword evidence="7 9" id="KW-0408">Iron</keyword>
<dbReference type="Pfam" id="PF00067">
    <property type="entry name" value="p450"/>
    <property type="match status" value="1"/>
</dbReference>
<evidence type="ECO:0000256" key="6">
    <source>
        <dbReference type="ARBA" id="ARBA00023002"/>
    </source>
</evidence>
<dbReference type="PROSITE" id="PS00086">
    <property type="entry name" value="CYTOCHROME_P450"/>
    <property type="match status" value="1"/>
</dbReference>
<name>A0A5N6TPY9_ASPAV</name>
<dbReference type="CDD" id="cd11060">
    <property type="entry name" value="CYP57A1-like"/>
    <property type="match status" value="1"/>
</dbReference>
<evidence type="ECO:0000256" key="1">
    <source>
        <dbReference type="ARBA" id="ARBA00001971"/>
    </source>
</evidence>
<comment type="cofactor">
    <cofactor evidence="1 9">
        <name>heme</name>
        <dbReference type="ChEBI" id="CHEBI:30413"/>
    </cofactor>
</comment>
<dbReference type="InterPro" id="IPR001128">
    <property type="entry name" value="Cyt_P450"/>
</dbReference>
<evidence type="ECO:0000256" key="9">
    <source>
        <dbReference type="PIRSR" id="PIRSR602403-1"/>
    </source>
</evidence>
<dbReference type="GO" id="GO:0020037">
    <property type="term" value="F:heme binding"/>
    <property type="evidence" value="ECO:0007669"/>
    <property type="project" value="InterPro"/>
</dbReference>
<evidence type="ECO:0000256" key="10">
    <source>
        <dbReference type="RuleBase" id="RU000461"/>
    </source>
</evidence>
<dbReference type="InterPro" id="IPR017972">
    <property type="entry name" value="Cyt_P450_CS"/>
</dbReference>
<evidence type="ECO:0000256" key="4">
    <source>
        <dbReference type="ARBA" id="ARBA00022617"/>
    </source>
</evidence>
<dbReference type="GO" id="GO:0005506">
    <property type="term" value="F:iron ion binding"/>
    <property type="evidence" value="ECO:0007669"/>
    <property type="project" value="InterPro"/>
</dbReference>
<dbReference type="EMBL" id="ML742162">
    <property type="protein sequence ID" value="KAE8148404.1"/>
    <property type="molecule type" value="Genomic_DNA"/>
</dbReference>
<keyword evidence="12" id="KW-1185">Reference proteome</keyword>
<reference evidence="11 12" key="1">
    <citation type="submission" date="2019-04" db="EMBL/GenBank/DDBJ databases">
        <title>Friends and foes A comparative genomics study of 23 Aspergillus species from section Flavi.</title>
        <authorList>
            <consortium name="DOE Joint Genome Institute"/>
            <person name="Kjaerbolling I."/>
            <person name="Vesth T."/>
            <person name="Frisvad J.C."/>
            <person name="Nybo J.L."/>
            <person name="Theobald S."/>
            <person name="Kildgaard S."/>
            <person name="Isbrandt T."/>
            <person name="Kuo A."/>
            <person name="Sato A."/>
            <person name="Lyhne E.K."/>
            <person name="Kogle M.E."/>
            <person name="Wiebenga A."/>
            <person name="Kun R.S."/>
            <person name="Lubbers R.J."/>
            <person name="Makela M.R."/>
            <person name="Barry K."/>
            <person name="Chovatia M."/>
            <person name="Clum A."/>
            <person name="Daum C."/>
            <person name="Haridas S."/>
            <person name="He G."/>
            <person name="LaButti K."/>
            <person name="Lipzen A."/>
            <person name="Mondo S."/>
            <person name="Riley R."/>
            <person name="Salamov A."/>
            <person name="Simmons B.A."/>
            <person name="Magnuson J.K."/>
            <person name="Henrissat B."/>
            <person name="Mortensen U.H."/>
            <person name="Larsen T.O."/>
            <person name="Devries R.P."/>
            <person name="Grigoriev I.V."/>
            <person name="Machida M."/>
            <person name="Baker S.E."/>
            <person name="Andersen M.R."/>
        </authorList>
    </citation>
    <scope>NUCLEOTIDE SEQUENCE [LARGE SCALE GENOMIC DNA]</scope>
    <source>
        <strain evidence="11 12">IBT 18842</strain>
    </source>
</reference>
<feature type="binding site" description="axial binding residue" evidence="9">
    <location>
        <position position="347"/>
    </location>
    <ligand>
        <name>heme</name>
        <dbReference type="ChEBI" id="CHEBI:30413"/>
    </ligand>
    <ligandPart>
        <name>Fe</name>
        <dbReference type="ChEBI" id="CHEBI:18248"/>
    </ligandPart>
</feature>
<proteinExistence type="inferred from homology"/>
<protein>
    <submittedName>
        <fullName evidence="11">Cytochrome P450</fullName>
    </submittedName>
</protein>
<dbReference type="GO" id="GO:0016705">
    <property type="term" value="F:oxidoreductase activity, acting on paired donors, with incorporation or reduction of molecular oxygen"/>
    <property type="evidence" value="ECO:0007669"/>
    <property type="project" value="InterPro"/>
</dbReference>
<dbReference type="AlphaFoldDB" id="A0A5N6TPY9"/>
<evidence type="ECO:0000256" key="8">
    <source>
        <dbReference type="ARBA" id="ARBA00023033"/>
    </source>
</evidence>
<organism evidence="11 12">
    <name type="scientific">Aspergillus avenaceus</name>
    <dbReference type="NCBI Taxonomy" id="36643"/>
    <lineage>
        <taxon>Eukaryota</taxon>
        <taxon>Fungi</taxon>
        <taxon>Dikarya</taxon>
        <taxon>Ascomycota</taxon>
        <taxon>Pezizomycotina</taxon>
        <taxon>Eurotiomycetes</taxon>
        <taxon>Eurotiomycetidae</taxon>
        <taxon>Eurotiales</taxon>
        <taxon>Aspergillaceae</taxon>
        <taxon>Aspergillus</taxon>
        <taxon>Aspergillus subgen. Circumdati</taxon>
    </lineage>
</organism>
<evidence type="ECO:0000256" key="3">
    <source>
        <dbReference type="ARBA" id="ARBA00010617"/>
    </source>
</evidence>
<dbReference type="InterPro" id="IPR036396">
    <property type="entry name" value="Cyt_P450_sf"/>
</dbReference>
<sequence length="402" mass="46314">MPYTRKGRTLPLVFNTRDEVLHKRLKTPIANLYSLSNILTFEIYVDQTLEVLFAQLDHRFSSSQQVFNLGDWLQYFAFDAMGTMSFSRRYGFLEKGRDDKGLIKAIWAFMKAAAPMTQMPWLDLVLYKNPVVTLLKPTASQPIMEIVSSRIEERQKELNSSNNTDKGTRYKDFLARFMCIRAKKDTIPIWAVTAWSFPNVIAGSDTTAVAMKTLWYNLLMHPTNMHSLRGELTQAQQQSKLTLPFPSWNEITHLPYLDACINEALRIHPPIRLSFERIVPAGGMTIGGYFFPEGTVVGMNPWVINRDRAIFGIDADIWRPERWLEDPVRTRTMENTLLSFGTGRRICLGRNIALLELKKLTAALVLNFDMEIVTPEKFQAQNFLFFKQEGLYVTIKRHSNNI</sequence>
<dbReference type="PANTHER" id="PTHR24305:SF175">
    <property type="entry name" value="CYTOCHROME P450 MONOOXYGENASE PKFB"/>
    <property type="match status" value="1"/>
</dbReference>
<gene>
    <name evidence="11" type="ORF">BDV25DRAFT_141831</name>
</gene>
<accession>A0A5N6TPY9</accession>
<keyword evidence="6 10" id="KW-0560">Oxidoreductase</keyword>
<dbReference type="PANTHER" id="PTHR24305">
    <property type="entry name" value="CYTOCHROME P450"/>
    <property type="match status" value="1"/>
</dbReference>